<dbReference type="EMBL" id="EU595751">
    <property type="protein sequence ID" value="ACD39264.1"/>
    <property type="molecule type" value="Genomic_DNA"/>
</dbReference>
<dbReference type="RefSeq" id="WP_180715442.1">
    <property type="nucleotide sequence ID" value="NZ_JAIXIJ010000002.1"/>
</dbReference>
<organism evidence="1">
    <name type="scientific">Pseudomonas aeruginosa</name>
    <dbReference type="NCBI Taxonomy" id="287"/>
    <lineage>
        <taxon>Bacteria</taxon>
        <taxon>Pseudomonadati</taxon>
        <taxon>Pseudomonadota</taxon>
        <taxon>Gammaproteobacteria</taxon>
        <taxon>Pseudomonadales</taxon>
        <taxon>Pseudomonadaceae</taxon>
        <taxon>Pseudomonas</taxon>
    </lineage>
</organism>
<reference evidence="1" key="1">
    <citation type="journal article" date="2008" name="Genomics">
        <title>Large-insert genome analysis technology detects structural variation in Pseudomonas aeruginosa clinical strains from cystic fibrosis patients.</title>
        <authorList>
            <person name="Hayden H.S."/>
            <person name="Gillett W."/>
            <person name="Saenphimmachak C."/>
            <person name="Lim R."/>
            <person name="Zhou Y."/>
            <person name="Jacobs M.A."/>
            <person name="Chang J."/>
            <person name="Rohmer L."/>
            <person name="D'Argenio D.A."/>
            <person name="Palmieri A."/>
            <person name="Levy R."/>
            <person name="Haugen E."/>
            <person name="Wong G.K."/>
            <person name="Brittnacher M.J."/>
            <person name="Burns J.L."/>
            <person name="Miller S.I."/>
            <person name="Olson M.V."/>
            <person name="Kaul R."/>
        </authorList>
    </citation>
    <scope>NUCLEOTIDE SEQUENCE</scope>
    <source>
        <strain evidence="1">PACS171b</strain>
    </source>
</reference>
<gene>
    <name evidence="1" type="ORF">PACL_0476</name>
</gene>
<proteinExistence type="predicted"/>
<dbReference type="AlphaFoldDB" id="B3G2K2"/>
<protein>
    <submittedName>
        <fullName evidence="1">Hypothetical phage protein</fullName>
    </submittedName>
</protein>
<name>B3G2K2_PSEAI</name>
<sequence length="469" mass="52465">MTESKICTCPSGDGSLRHPCPAHPAVEQAGGDERAVDGKPRATRCPDCGESDLMPGDLCTCGYETDPAAGYACSECDGSGDGYVGEVCRECDGTGWFVTPEQARAALAQPSPAQAEAEAERPEVVAYRTIGRHEKHQHPHYALNYYKQNAEDQAAHWRERGCEVSEDELMTVAQHDRIFGALRADRDSWAEQAEQRLADWDEMRKERDAALAEVERLRQFERICEGLPQDAIDGGWTVQGIRCYAKRLEDQLKSALARVAELTANRNRYGVDAHYFNKNLQRILRDFESFTPDELARSLIILAKVADEKVVAQHSVPEASEQEKEQGWTLDYRFVELVTEIAASRTEFTTSMEATEQVLLAARELLAAAPDKEVPQAWLDVRAERRRQIEAKGWTPEHDDLYCSAELPRAAAAYILNGANDEAPAIWPFVAKWWKPRDARSNYVRAGALILAEIERLDRAAHGKEVGHE</sequence>
<accession>B3G2K2</accession>
<evidence type="ECO:0000313" key="1">
    <source>
        <dbReference type="EMBL" id="ACD39264.1"/>
    </source>
</evidence>